<evidence type="ECO:0000259" key="1">
    <source>
        <dbReference type="Pfam" id="PF00884"/>
    </source>
</evidence>
<feature type="domain" description="Sulfatase N-terminal" evidence="1">
    <location>
        <begin position="2"/>
        <end position="75"/>
    </location>
</feature>
<reference evidence="2" key="1">
    <citation type="submission" date="2023-06" db="EMBL/GenBank/DDBJ databases">
        <title>Phylogenetic Diversity of Rhizobium strains.</title>
        <authorList>
            <person name="Moura F.T."/>
            <person name="Helene L.C.F."/>
            <person name="Hungria M."/>
        </authorList>
    </citation>
    <scope>NUCLEOTIDE SEQUENCE</scope>
    <source>
        <strain evidence="2">CCGE524</strain>
    </source>
</reference>
<dbReference type="Pfam" id="PF00884">
    <property type="entry name" value="Sulfatase"/>
    <property type="match status" value="1"/>
</dbReference>
<dbReference type="Proteomes" id="UP001172630">
    <property type="component" value="Unassembled WGS sequence"/>
</dbReference>
<protein>
    <submittedName>
        <fullName evidence="2">Sulfatase-like hydrolase/transferase</fullName>
    </submittedName>
</protein>
<gene>
    <name evidence="2" type="ORF">PY650_10260</name>
</gene>
<evidence type="ECO:0000313" key="2">
    <source>
        <dbReference type="EMBL" id="MDL2406042.1"/>
    </source>
</evidence>
<evidence type="ECO:0000313" key="3">
    <source>
        <dbReference type="Proteomes" id="UP001172630"/>
    </source>
</evidence>
<accession>A0ABT7KBU7</accession>
<sequence>MDHFTHRSANGNADWYRNNDAIEEKGIDDVLFATEALRVINEHDQSKALFLHLAFTSPHTPFQAPKEFLERNSRGSSSSLR</sequence>
<comment type="caution">
    <text evidence="2">The sequence shown here is derived from an EMBL/GenBank/DDBJ whole genome shotgun (WGS) entry which is preliminary data.</text>
</comment>
<dbReference type="SUPFAM" id="SSF53649">
    <property type="entry name" value="Alkaline phosphatase-like"/>
    <property type="match status" value="1"/>
</dbReference>
<dbReference type="Gene3D" id="3.40.720.10">
    <property type="entry name" value="Alkaline Phosphatase, subunit A"/>
    <property type="match status" value="1"/>
</dbReference>
<keyword evidence="3" id="KW-1185">Reference proteome</keyword>
<dbReference type="EMBL" id="JARFYN010000010">
    <property type="protein sequence ID" value="MDL2406042.1"/>
    <property type="molecule type" value="Genomic_DNA"/>
</dbReference>
<name>A0ABT7KBU7_9HYPH</name>
<organism evidence="2 3">
    <name type="scientific">Rhizobium calliandrae</name>
    <dbReference type="NCBI Taxonomy" id="1312182"/>
    <lineage>
        <taxon>Bacteria</taxon>
        <taxon>Pseudomonadati</taxon>
        <taxon>Pseudomonadota</taxon>
        <taxon>Alphaproteobacteria</taxon>
        <taxon>Hyphomicrobiales</taxon>
        <taxon>Rhizobiaceae</taxon>
        <taxon>Rhizobium/Agrobacterium group</taxon>
        <taxon>Rhizobium</taxon>
    </lineage>
</organism>
<dbReference type="InterPro" id="IPR017850">
    <property type="entry name" value="Alkaline_phosphatase_core_sf"/>
</dbReference>
<proteinExistence type="predicted"/>
<dbReference type="InterPro" id="IPR000917">
    <property type="entry name" value="Sulfatase_N"/>
</dbReference>